<dbReference type="SMART" id="SM00304">
    <property type="entry name" value="HAMP"/>
    <property type="match status" value="1"/>
</dbReference>
<dbReference type="PROSITE" id="PS50885">
    <property type="entry name" value="HAMP"/>
    <property type="match status" value="1"/>
</dbReference>
<dbReference type="Proteomes" id="UP000697995">
    <property type="component" value="Unassembled WGS sequence"/>
</dbReference>
<evidence type="ECO:0000313" key="7">
    <source>
        <dbReference type="EMBL" id="MBK1659843.1"/>
    </source>
</evidence>
<evidence type="ECO:0000259" key="5">
    <source>
        <dbReference type="PROSITE" id="PS50111"/>
    </source>
</evidence>
<evidence type="ECO:0000256" key="3">
    <source>
        <dbReference type="PROSITE-ProRule" id="PRU00284"/>
    </source>
</evidence>
<dbReference type="CDD" id="cd19411">
    <property type="entry name" value="MCP2201-like_sensor"/>
    <property type="match status" value="1"/>
</dbReference>
<dbReference type="Gene3D" id="1.10.287.950">
    <property type="entry name" value="Methyl-accepting chemotaxis protein"/>
    <property type="match status" value="1"/>
</dbReference>
<dbReference type="SMART" id="SM00283">
    <property type="entry name" value="MA"/>
    <property type="match status" value="1"/>
</dbReference>
<dbReference type="SUPFAM" id="SSF58104">
    <property type="entry name" value="Methyl-accepting chemotaxis protein (MCP) signaling domain"/>
    <property type="match status" value="1"/>
</dbReference>
<dbReference type="InterPro" id="IPR004089">
    <property type="entry name" value="MCPsignal_dom"/>
</dbReference>
<dbReference type="PANTHER" id="PTHR32089:SF112">
    <property type="entry name" value="LYSOZYME-LIKE PROTEIN-RELATED"/>
    <property type="match status" value="1"/>
</dbReference>
<dbReference type="PANTHER" id="PTHR32089">
    <property type="entry name" value="METHYL-ACCEPTING CHEMOTAXIS PROTEIN MCPB"/>
    <property type="match status" value="1"/>
</dbReference>
<dbReference type="Gene3D" id="2.40.10.220">
    <property type="entry name" value="predicted glycosyltransferase like domains"/>
    <property type="match status" value="1"/>
</dbReference>
<comment type="caution">
    <text evidence="7">The sequence shown here is derived from an EMBL/GenBank/DDBJ whole genome shotgun (WGS) entry which is preliminary data.</text>
</comment>
<evidence type="ECO:0000256" key="4">
    <source>
        <dbReference type="SAM" id="Phobius"/>
    </source>
</evidence>
<dbReference type="InterPro" id="IPR004090">
    <property type="entry name" value="Chemotax_Me-accpt_rcpt"/>
</dbReference>
<dbReference type="InterPro" id="IPR009875">
    <property type="entry name" value="PilZ_domain"/>
</dbReference>
<evidence type="ECO:0000256" key="2">
    <source>
        <dbReference type="ARBA" id="ARBA00029447"/>
    </source>
</evidence>
<evidence type="ECO:0000313" key="8">
    <source>
        <dbReference type="Proteomes" id="UP000697995"/>
    </source>
</evidence>
<dbReference type="PROSITE" id="PS50111">
    <property type="entry name" value="CHEMOTAXIS_TRANSDUC_2"/>
    <property type="match status" value="1"/>
</dbReference>
<dbReference type="PRINTS" id="PR00260">
    <property type="entry name" value="CHEMTRNSDUCR"/>
</dbReference>
<keyword evidence="1 3" id="KW-0807">Transducer</keyword>
<dbReference type="RefSeq" id="WP_133219196.1">
    <property type="nucleotide sequence ID" value="NZ_NRSG01000128.1"/>
</dbReference>
<organism evidence="7 8">
    <name type="scientific">Paracraurococcus ruber</name>
    <dbReference type="NCBI Taxonomy" id="77675"/>
    <lineage>
        <taxon>Bacteria</taxon>
        <taxon>Pseudomonadati</taxon>
        <taxon>Pseudomonadota</taxon>
        <taxon>Alphaproteobacteria</taxon>
        <taxon>Acetobacterales</taxon>
        <taxon>Roseomonadaceae</taxon>
        <taxon>Paracraurococcus</taxon>
    </lineage>
</organism>
<evidence type="ECO:0000259" key="6">
    <source>
        <dbReference type="PROSITE" id="PS50885"/>
    </source>
</evidence>
<keyword evidence="8" id="KW-1185">Reference proteome</keyword>
<comment type="similarity">
    <text evidence="2">Belongs to the methyl-accepting chemotaxis (MCP) protein family.</text>
</comment>
<proteinExistence type="inferred from homology"/>
<evidence type="ECO:0000256" key="1">
    <source>
        <dbReference type="ARBA" id="ARBA00023224"/>
    </source>
</evidence>
<protein>
    <recommendedName>
        <fullName evidence="9">Methyl-accepting chemotaxis protein</fullName>
    </recommendedName>
</protein>
<dbReference type="Gene3D" id="6.10.340.10">
    <property type="match status" value="1"/>
</dbReference>
<gene>
    <name evidence="7" type="ORF">CKO45_16550</name>
</gene>
<dbReference type="InterPro" id="IPR003660">
    <property type="entry name" value="HAMP_dom"/>
</dbReference>
<feature type="domain" description="HAMP" evidence="6">
    <location>
        <begin position="215"/>
        <end position="268"/>
    </location>
</feature>
<dbReference type="InterPro" id="IPR024478">
    <property type="entry name" value="HlyB_4HB_MCP"/>
</dbReference>
<reference evidence="7 8" key="1">
    <citation type="journal article" date="2020" name="Microorganisms">
        <title>Osmotic Adaptation and Compatible Solute Biosynthesis of Phototrophic Bacteria as Revealed from Genome Analyses.</title>
        <authorList>
            <person name="Imhoff J.F."/>
            <person name="Rahn T."/>
            <person name="Kunzel S."/>
            <person name="Keller A."/>
            <person name="Neulinger S.C."/>
        </authorList>
    </citation>
    <scope>NUCLEOTIDE SEQUENCE [LARGE SCALE GENOMIC DNA]</scope>
    <source>
        <strain evidence="7 8">DSM 15382</strain>
    </source>
</reference>
<sequence>MTAPVLSRATIRAKLLGLFALAALLTLGVGGFAAHQLRAINDAAAELRGTWLPSTYHLGTLREATARYRQLQANSIFVKDPATLAFEFERLGVQARRLDEAWREFEALAHDPEERRLVDQAVAARNAFQRHAPRLEQLVRSGDEAGASALFTGAMRTDYARFLDSLQALSEFNLRAGQAAGDRGERLYQRALWLLGGVCLFAALLAGGAALWSDRGVLRRVTGLTGAMQRLAQRDYGFDLPGTQRADELGGLARAIEACRAGLREADALAAREQAEQAARNRRQAAMDRHTTDFAAGISGVMATLSGAAGGMRQAAEEMAQVAESTRDRSASTTAGAEQNARDLATVAAAVEQLNASVAEISRQVAQAAASVQDAVGRARATDTTVRGLSEAAGQIGEVVRLISDIAGQTNLLALNATIEAARAGEAGKGFAVVASEVKALASQTGRATEQIAGQVAAIQAATAEAVAAVQAVGMAIGQVDEVASAIAAAVEEQGAATREIASSVQTVTRQNDAATEAMRGVSGIAETAGGSSRTVLAAAAEVSSVAGALREEVDQFLAAMRSDEGERRRFERIAGGGETVTLRPRRGGAAIAARLRDISRGGMAVAADVPLPPGTEVEADLPGAGGTVPARVARQADGLLALTFPQDAQSLGRVDRVLERLGTLARAA</sequence>
<accession>A0ABS1CZ87</accession>
<dbReference type="Pfam" id="PF00015">
    <property type="entry name" value="MCPsignal"/>
    <property type="match status" value="1"/>
</dbReference>
<dbReference type="InterPro" id="IPR047347">
    <property type="entry name" value="YvaQ-like_sensor"/>
</dbReference>
<dbReference type="Pfam" id="PF07238">
    <property type="entry name" value="PilZ"/>
    <property type="match status" value="1"/>
</dbReference>
<keyword evidence="4" id="KW-0812">Transmembrane</keyword>
<evidence type="ECO:0008006" key="9">
    <source>
        <dbReference type="Google" id="ProtNLM"/>
    </source>
</evidence>
<dbReference type="EMBL" id="NRSG01000128">
    <property type="protein sequence ID" value="MBK1659843.1"/>
    <property type="molecule type" value="Genomic_DNA"/>
</dbReference>
<keyword evidence="4" id="KW-0472">Membrane</keyword>
<feature type="transmembrane region" description="Helical" evidence="4">
    <location>
        <begin position="191"/>
        <end position="212"/>
    </location>
</feature>
<feature type="domain" description="Methyl-accepting transducer" evidence="5">
    <location>
        <begin position="315"/>
        <end position="544"/>
    </location>
</feature>
<dbReference type="SUPFAM" id="SSF141371">
    <property type="entry name" value="PilZ domain-like"/>
    <property type="match status" value="1"/>
</dbReference>
<keyword evidence="4" id="KW-1133">Transmembrane helix</keyword>
<name>A0ABS1CZ87_9PROT</name>
<dbReference type="Pfam" id="PF12729">
    <property type="entry name" value="4HB_MCP_1"/>
    <property type="match status" value="1"/>
</dbReference>